<dbReference type="Pfam" id="PF03466">
    <property type="entry name" value="LysR_substrate"/>
    <property type="match status" value="1"/>
</dbReference>
<protein>
    <submittedName>
        <fullName evidence="6">LysR substrate-binding domain-containing protein</fullName>
    </submittedName>
</protein>
<dbReference type="FunFam" id="1.10.10.10:FF:000001">
    <property type="entry name" value="LysR family transcriptional regulator"/>
    <property type="match status" value="1"/>
</dbReference>
<accession>A0AAU7KJ36</accession>
<dbReference type="InterPro" id="IPR000847">
    <property type="entry name" value="LysR_HTH_N"/>
</dbReference>
<dbReference type="Gene3D" id="1.10.10.10">
    <property type="entry name" value="Winged helix-like DNA-binding domain superfamily/Winged helix DNA-binding domain"/>
    <property type="match status" value="1"/>
</dbReference>
<dbReference type="PANTHER" id="PTHR30537:SF74">
    <property type="entry name" value="HTH-TYPE TRANSCRIPTIONAL REGULATOR TRPI"/>
    <property type="match status" value="1"/>
</dbReference>
<dbReference type="PROSITE" id="PS50931">
    <property type="entry name" value="HTH_LYSR"/>
    <property type="match status" value="1"/>
</dbReference>
<dbReference type="AlphaFoldDB" id="A0AAU7KJ36"/>
<dbReference type="PRINTS" id="PR00039">
    <property type="entry name" value="HTHLYSR"/>
</dbReference>
<evidence type="ECO:0000256" key="3">
    <source>
        <dbReference type="ARBA" id="ARBA00023125"/>
    </source>
</evidence>
<evidence type="ECO:0000259" key="5">
    <source>
        <dbReference type="PROSITE" id="PS50931"/>
    </source>
</evidence>
<reference evidence="6" key="1">
    <citation type="submission" date="2022-06" db="EMBL/GenBank/DDBJ databases">
        <title>A novel DMS-producing enzyme.</title>
        <authorList>
            <person name="Zhang Y."/>
        </authorList>
    </citation>
    <scope>NUCLEOTIDE SEQUENCE</scope>
    <source>
        <strain evidence="6">RT37</strain>
    </source>
</reference>
<dbReference type="GO" id="GO:0043565">
    <property type="term" value="F:sequence-specific DNA binding"/>
    <property type="evidence" value="ECO:0007669"/>
    <property type="project" value="TreeGrafter"/>
</dbReference>
<dbReference type="SUPFAM" id="SSF53850">
    <property type="entry name" value="Periplasmic binding protein-like II"/>
    <property type="match status" value="1"/>
</dbReference>
<dbReference type="GO" id="GO:0003700">
    <property type="term" value="F:DNA-binding transcription factor activity"/>
    <property type="evidence" value="ECO:0007669"/>
    <property type="project" value="InterPro"/>
</dbReference>
<evidence type="ECO:0000256" key="1">
    <source>
        <dbReference type="ARBA" id="ARBA00009437"/>
    </source>
</evidence>
<dbReference type="SUPFAM" id="SSF46785">
    <property type="entry name" value="Winged helix' DNA-binding domain"/>
    <property type="match status" value="1"/>
</dbReference>
<keyword evidence="4" id="KW-0804">Transcription</keyword>
<dbReference type="Pfam" id="PF00126">
    <property type="entry name" value="HTH_1"/>
    <property type="match status" value="1"/>
</dbReference>
<evidence type="ECO:0000256" key="2">
    <source>
        <dbReference type="ARBA" id="ARBA00023015"/>
    </source>
</evidence>
<proteinExistence type="inferred from homology"/>
<dbReference type="EMBL" id="CP098827">
    <property type="protein sequence ID" value="XBO71467.1"/>
    <property type="molecule type" value="Genomic_DNA"/>
</dbReference>
<comment type="similarity">
    <text evidence="1">Belongs to the LysR transcriptional regulatory family.</text>
</comment>
<dbReference type="Gene3D" id="3.40.190.10">
    <property type="entry name" value="Periplasmic binding protein-like II"/>
    <property type="match status" value="2"/>
</dbReference>
<organism evidence="6">
    <name type="scientific">Halomonas sp. RT37</name>
    <dbReference type="NCBI Taxonomy" id="2950872"/>
    <lineage>
        <taxon>Bacteria</taxon>
        <taxon>Pseudomonadati</taxon>
        <taxon>Pseudomonadota</taxon>
        <taxon>Gammaproteobacteria</taxon>
        <taxon>Oceanospirillales</taxon>
        <taxon>Halomonadaceae</taxon>
        <taxon>Halomonas</taxon>
    </lineage>
</organism>
<gene>
    <name evidence="6" type="ORF">NFG58_01755</name>
</gene>
<evidence type="ECO:0000313" key="6">
    <source>
        <dbReference type="EMBL" id="XBO71467.1"/>
    </source>
</evidence>
<evidence type="ECO:0000256" key="4">
    <source>
        <dbReference type="ARBA" id="ARBA00023163"/>
    </source>
</evidence>
<keyword evidence="2" id="KW-0805">Transcription regulation</keyword>
<dbReference type="InterPro" id="IPR036388">
    <property type="entry name" value="WH-like_DNA-bd_sf"/>
</dbReference>
<dbReference type="RefSeq" id="WP_348827468.1">
    <property type="nucleotide sequence ID" value="NZ_CP098827.1"/>
</dbReference>
<dbReference type="PANTHER" id="PTHR30537">
    <property type="entry name" value="HTH-TYPE TRANSCRIPTIONAL REGULATOR"/>
    <property type="match status" value="1"/>
</dbReference>
<keyword evidence="3" id="KW-0238">DNA-binding</keyword>
<feature type="domain" description="HTH lysR-type" evidence="5">
    <location>
        <begin position="20"/>
        <end position="77"/>
    </location>
</feature>
<name>A0AAU7KJ36_9GAMM</name>
<dbReference type="InterPro" id="IPR058163">
    <property type="entry name" value="LysR-type_TF_proteobact-type"/>
</dbReference>
<dbReference type="GO" id="GO:0006351">
    <property type="term" value="P:DNA-templated transcription"/>
    <property type="evidence" value="ECO:0007669"/>
    <property type="project" value="TreeGrafter"/>
</dbReference>
<dbReference type="InterPro" id="IPR036390">
    <property type="entry name" value="WH_DNA-bd_sf"/>
</dbReference>
<dbReference type="InterPro" id="IPR005119">
    <property type="entry name" value="LysR_subst-bd"/>
</dbReference>
<sequence length="311" mass="34470">MSDVPRHQTSTAPLPLDRLPPLSALKGFEAAARLSSLRAAAEELHLSHPAIANQIQRLEQSLGTKLFARRGRHIELTASGRRFYPVVRDALEALILGAETLRRQPCLEPLRVQVYVTTSIRWLAPRLAQFHQRYPETELRIKTYSLDWTFDSAHADIAILFRDGPLPFRLDWTPLFPSTLTPVCSPSLVMGHSLPLSPEALQAFPLISVYTESWSWQGWFDTQSPPATRPAPPRALQVDTLAAALEMAARGEGVALVNGPFAEDDLATGRLINPMGKVQPASGEWGIASPSHLADDPRVVAFRTWLLSQRD</sequence>